<dbReference type="SUPFAM" id="SSF55008">
    <property type="entry name" value="HMA, heavy metal-associated domain"/>
    <property type="match status" value="1"/>
</dbReference>
<dbReference type="InterPro" id="IPR027256">
    <property type="entry name" value="P-typ_ATPase_IB"/>
</dbReference>
<evidence type="ECO:0000313" key="18">
    <source>
        <dbReference type="Proteomes" id="UP000093748"/>
    </source>
</evidence>
<feature type="transmembrane region" description="Helical" evidence="14">
    <location>
        <begin position="165"/>
        <end position="183"/>
    </location>
</feature>
<comment type="subcellular location">
    <subcellularLocation>
        <location evidence="1">Cell membrane</location>
        <topology evidence="1">Multi-pass membrane protein</topology>
    </subcellularLocation>
</comment>
<evidence type="ECO:0000256" key="2">
    <source>
        <dbReference type="ARBA" id="ARBA00006024"/>
    </source>
</evidence>
<feature type="transmembrane region" description="Helical" evidence="14">
    <location>
        <begin position="139"/>
        <end position="159"/>
    </location>
</feature>
<dbReference type="AlphaFoldDB" id="A0A1A5JKG7"/>
<dbReference type="InterPro" id="IPR044492">
    <property type="entry name" value="P_typ_ATPase_HD_dom"/>
</dbReference>
<evidence type="ECO:0000256" key="13">
    <source>
        <dbReference type="ARBA" id="ARBA00047308"/>
    </source>
</evidence>
<proteinExistence type="inferred from homology"/>
<dbReference type="CDD" id="cd00371">
    <property type="entry name" value="HMA"/>
    <property type="match status" value="1"/>
</dbReference>
<dbReference type="GO" id="GO:0016887">
    <property type="term" value="F:ATP hydrolysis activity"/>
    <property type="evidence" value="ECO:0007669"/>
    <property type="project" value="InterPro"/>
</dbReference>
<dbReference type="SFLD" id="SFLDG00002">
    <property type="entry name" value="C1.7:_P-type_atpase_like"/>
    <property type="match status" value="1"/>
</dbReference>
<keyword evidence="3 14" id="KW-1003">Cell membrane</keyword>
<dbReference type="Gene3D" id="3.30.70.100">
    <property type="match status" value="1"/>
</dbReference>
<dbReference type="NCBIfam" id="TIGR01511">
    <property type="entry name" value="ATPase-IB1_Cu"/>
    <property type="match status" value="1"/>
</dbReference>
<keyword evidence="11 14" id="KW-0472">Membrane</keyword>
<feature type="transmembrane region" description="Helical" evidence="14">
    <location>
        <begin position="364"/>
        <end position="384"/>
    </location>
</feature>
<dbReference type="Gene3D" id="2.70.150.10">
    <property type="entry name" value="Calcium-transporting ATPase, cytoplasmic transduction domain A"/>
    <property type="match status" value="1"/>
</dbReference>
<comment type="similarity">
    <text evidence="2 14">Belongs to the cation transport ATPase (P-type) (TC 3.A.3) family. Type IB subfamily.</text>
</comment>
<dbReference type="Pfam" id="PF00122">
    <property type="entry name" value="E1-E2_ATPase"/>
    <property type="match status" value="1"/>
</dbReference>
<dbReference type="InterPro" id="IPR023214">
    <property type="entry name" value="HAD_sf"/>
</dbReference>
<dbReference type="InterPro" id="IPR006121">
    <property type="entry name" value="HMA_dom"/>
</dbReference>
<dbReference type="Proteomes" id="UP000093748">
    <property type="component" value="Unassembled WGS sequence"/>
</dbReference>
<evidence type="ECO:0000256" key="8">
    <source>
        <dbReference type="ARBA" id="ARBA00022840"/>
    </source>
</evidence>
<evidence type="ECO:0000256" key="7">
    <source>
        <dbReference type="ARBA" id="ARBA00022741"/>
    </source>
</evidence>
<dbReference type="InterPro" id="IPR051014">
    <property type="entry name" value="Cation_Transport_ATPase_IB"/>
</dbReference>
<dbReference type="PROSITE" id="PS50846">
    <property type="entry name" value="HMA_2"/>
    <property type="match status" value="1"/>
</dbReference>
<dbReference type="OrthoDB" id="9807843at2"/>
<evidence type="ECO:0000256" key="14">
    <source>
        <dbReference type="RuleBase" id="RU362081"/>
    </source>
</evidence>
<dbReference type="GO" id="GO:0046872">
    <property type="term" value="F:metal ion binding"/>
    <property type="evidence" value="ECO:0007669"/>
    <property type="project" value="UniProtKB-KW"/>
</dbReference>
<keyword evidence="10 14" id="KW-1133">Transmembrane helix</keyword>
<dbReference type="PROSITE" id="PS00154">
    <property type="entry name" value="ATPASE_E1_E2"/>
    <property type="match status" value="1"/>
</dbReference>
<dbReference type="Pfam" id="PF00702">
    <property type="entry name" value="Hydrolase"/>
    <property type="match status" value="1"/>
</dbReference>
<evidence type="ECO:0000256" key="5">
    <source>
        <dbReference type="ARBA" id="ARBA00022692"/>
    </source>
</evidence>
<evidence type="ECO:0000313" key="17">
    <source>
        <dbReference type="EMBL" id="OBP74305.1"/>
    </source>
</evidence>
<reference evidence="18" key="1">
    <citation type="submission" date="2016-06" db="EMBL/GenBank/DDBJ databases">
        <title>NZP2037 Pacbio-Illumina hybrid assembly.</title>
        <authorList>
            <person name="Ramsay J.P."/>
        </authorList>
    </citation>
    <scope>NUCLEOTIDE SEQUENCE [LARGE SCALE GENOMIC DNA]</scope>
    <source>
        <strain evidence="18">R7ANS::ICEMlSym2042</strain>
    </source>
</reference>
<dbReference type="InterPro" id="IPR036163">
    <property type="entry name" value="HMA_dom_sf"/>
</dbReference>
<dbReference type="RefSeq" id="WP_032931324.1">
    <property type="nucleotide sequence ID" value="NZ_LZTH01000001.1"/>
</dbReference>
<feature type="region of interest" description="Disordered" evidence="15">
    <location>
        <begin position="79"/>
        <end position="112"/>
    </location>
</feature>
<keyword evidence="7 14" id="KW-0547">Nucleotide-binding</keyword>
<dbReference type="EMBL" id="LZTJ01000023">
    <property type="protein sequence ID" value="OBP74305.1"/>
    <property type="molecule type" value="Genomic_DNA"/>
</dbReference>
<keyword evidence="6 14" id="KW-0479">Metal-binding</keyword>
<keyword evidence="5 14" id="KW-0812">Transmembrane</keyword>
<dbReference type="SFLD" id="SFLDF00027">
    <property type="entry name" value="p-type_atpase"/>
    <property type="match status" value="1"/>
</dbReference>
<evidence type="ECO:0000256" key="3">
    <source>
        <dbReference type="ARBA" id="ARBA00022475"/>
    </source>
</evidence>
<dbReference type="Pfam" id="PF00403">
    <property type="entry name" value="HMA"/>
    <property type="match status" value="1"/>
</dbReference>
<dbReference type="InterPro" id="IPR017969">
    <property type="entry name" value="Heavy-metal-associated_CS"/>
</dbReference>
<dbReference type="GeneID" id="66682642"/>
<dbReference type="InterPro" id="IPR023298">
    <property type="entry name" value="ATPase_P-typ_TM_dom_sf"/>
</dbReference>
<dbReference type="PRINTS" id="PR00941">
    <property type="entry name" value="CDATPASE"/>
</dbReference>
<dbReference type="GO" id="GO:0015086">
    <property type="term" value="F:cadmium ion transmembrane transporter activity"/>
    <property type="evidence" value="ECO:0007669"/>
    <property type="project" value="TreeGrafter"/>
</dbReference>
<keyword evidence="8 14" id="KW-0067">ATP-binding</keyword>
<protein>
    <recommendedName>
        <fullName evidence="12">P-type Zn(2+) transporter</fullName>
        <ecNumber evidence="12">7.2.2.12</ecNumber>
    </recommendedName>
</protein>
<evidence type="ECO:0000256" key="1">
    <source>
        <dbReference type="ARBA" id="ARBA00004651"/>
    </source>
</evidence>
<dbReference type="GO" id="GO:0005886">
    <property type="term" value="C:plasma membrane"/>
    <property type="evidence" value="ECO:0007669"/>
    <property type="project" value="UniProtKB-SubCell"/>
</dbReference>
<dbReference type="CDD" id="cd07546">
    <property type="entry name" value="P-type_ATPase_Pb_Zn_Cd2-like"/>
    <property type="match status" value="1"/>
</dbReference>
<evidence type="ECO:0000259" key="16">
    <source>
        <dbReference type="PROSITE" id="PS50846"/>
    </source>
</evidence>
<dbReference type="InterPro" id="IPR059000">
    <property type="entry name" value="ATPase_P-type_domA"/>
</dbReference>
<dbReference type="PRINTS" id="PR00119">
    <property type="entry name" value="CATATPASE"/>
</dbReference>
<dbReference type="SFLD" id="SFLDS00003">
    <property type="entry name" value="Haloacid_Dehalogenase"/>
    <property type="match status" value="1"/>
</dbReference>
<dbReference type="GO" id="GO:0005524">
    <property type="term" value="F:ATP binding"/>
    <property type="evidence" value="ECO:0007669"/>
    <property type="project" value="UniProtKB-UniRule"/>
</dbReference>
<organism evidence="17 18">
    <name type="scientific">Rhizobium loti</name>
    <name type="common">Mesorhizobium loti</name>
    <dbReference type="NCBI Taxonomy" id="381"/>
    <lineage>
        <taxon>Bacteria</taxon>
        <taxon>Pseudomonadati</taxon>
        <taxon>Pseudomonadota</taxon>
        <taxon>Alphaproteobacteria</taxon>
        <taxon>Hyphomicrobiales</taxon>
        <taxon>Phyllobacteriaceae</taxon>
        <taxon>Mesorhizobium</taxon>
    </lineage>
</organism>
<dbReference type="NCBIfam" id="TIGR01525">
    <property type="entry name" value="ATPase-IB_hvy"/>
    <property type="match status" value="1"/>
</dbReference>
<dbReference type="InterPro" id="IPR001757">
    <property type="entry name" value="P_typ_ATPase"/>
</dbReference>
<dbReference type="GO" id="GO:0016463">
    <property type="term" value="F:P-type zinc transporter activity"/>
    <property type="evidence" value="ECO:0007669"/>
    <property type="project" value="UniProtKB-EC"/>
</dbReference>
<evidence type="ECO:0000256" key="15">
    <source>
        <dbReference type="SAM" id="MobiDB-lite"/>
    </source>
</evidence>
<comment type="catalytic activity">
    <reaction evidence="13">
        <text>Zn(2+)(in) + ATP + H2O = Zn(2+)(out) + ADP + phosphate + H(+)</text>
        <dbReference type="Rhea" id="RHEA:20621"/>
        <dbReference type="ChEBI" id="CHEBI:15377"/>
        <dbReference type="ChEBI" id="CHEBI:15378"/>
        <dbReference type="ChEBI" id="CHEBI:29105"/>
        <dbReference type="ChEBI" id="CHEBI:30616"/>
        <dbReference type="ChEBI" id="CHEBI:43474"/>
        <dbReference type="ChEBI" id="CHEBI:456216"/>
        <dbReference type="EC" id="7.2.2.12"/>
    </reaction>
</comment>
<accession>A0A1A5JKG7</accession>
<dbReference type="EC" id="7.2.2.12" evidence="12"/>
<sequence length="749" mass="76789">MTSPLRQTRFKIGGMDCASCAAKIATAVRRLDGVADVSVSVTGASMTVSHGGPLNDDKVLRQVAWLGYGIVKAEARTDGPAAKAHDQVAHDHEGHDHQGHDHEGHDHGGGQEITKEAAGASHLHSHAEPGQVWWRSRRAALTLACAVALLAAYSIGHLFPSAERWVFLAALLVGLVPIARRALMAALAGTPFSIEMLMTIAAAGAVMIGATEEAAAVVVLFLIGELLEGVAAGRARASIQGLADLVPKTALVERGGGTVEVPAEQLAVGAVIVVRPGDRIPADGEIVEGSSDIDEAPVTGESTPKRKGVAEPVFAGTINSDGVLKVRVTAAASDNTIARVVRLVEEAQEAKAPTERFIDRFSRIYTPGVLAVGALVAVLPPLVAGGDWNEWIYKGLAILLIGCPCALVISTPAAIAAGLATGARRGLLMKGGAVLEGFRRITAVAFDKTGTLTVGKPVVTDIVAFGRDERSVLALAAALEQGSSHPLAVAILDRARADKAPVPPAFAAKAISGRGVEGSVGGVAVFLGSGPAAGERADITQAQRLAVDSLNGQGKTVSVLVADGVVAGLIAMRDEPRPDAAAGIAALKAEGIRAVMLTGDNRRTAEAIAASLGIEARAELLPQDKQRIVGELQGEGLTVAKVGDGINDAPALAAADIGIAMGGGTDVALETADAAILHGRVLDVARMVRLSRAVMANISQNITVALGLKAVFLVTTISGITGLWPAILADTGATVLVTANAMRLLRWRG</sequence>
<dbReference type="SUPFAM" id="SSF56784">
    <property type="entry name" value="HAD-like"/>
    <property type="match status" value="1"/>
</dbReference>
<gene>
    <name evidence="17" type="ORF">BAE39_18305</name>
</gene>
<evidence type="ECO:0000256" key="10">
    <source>
        <dbReference type="ARBA" id="ARBA00022989"/>
    </source>
</evidence>
<dbReference type="PANTHER" id="PTHR48085">
    <property type="entry name" value="CADMIUM/ZINC-TRANSPORTING ATPASE HMA2-RELATED"/>
    <property type="match status" value="1"/>
</dbReference>
<keyword evidence="9" id="KW-1278">Translocase</keyword>
<dbReference type="SUPFAM" id="SSF81653">
    <property type="entry name" value="Calcium ATPase, transduction domain A"/>
    <property type="match status" value="1"/>
</dbReference>
<dbReference type="FunFam" id="2.70.150.10:FF:000002">
    <property type="entry name" value="Copper-transporting ATPase 1, putative"/>
    <property type="match status" value="1"/>
</dbReference>
<evidence type="ECO:0000256" key="9">
    <source>
        <dbReference type="ARBA" id="ARBA00022967"/>
    </source>
</evidence>
<evidence type="ECO:0000256" key="11">
    <source>
        <dbReference type="ARBA" id="ARBA00023136"/>
    </source>
</evidence>
<dbReference type="PROSITE" id="PS01047">
    <property type="entry name" value="HMA_1"/>
    <property type="match status" value="1"/>
</dbReference>
<dbReference type="SUPFAM" id="SSF81665">
    <property type="entry name" value="Calcium ATPase, transmembrane domain M"/>
    <property type="match status" value="1"/>
</dbReference>
<dbReference type="Gene3D" id="3.40.50.1000">
    <property type="entry name" value="HAD superfamily/HAD-like"/>
    <property type="match status" value="1"/>
</dbReference>
<dbReference type="InterPro" id="IPR008250">
    <property type="entry name" value="ATPase_P-typ_transduc_dom_A_sf"/>
</dbReference>
<feature type="transmembrane region" description="Helical" evidence="14">
    <location>
        <begin position="396"/>
        <end position="420"/>
    </location>
</feature>
<dbReference type="InterPro" id="IPR018303">
    <property type="entry name" value="ATPase_P-typ_P_site"/>
</dbReference>
<dbReference type="NCBIfam" id="TIGR01494">
    <property type="entry name" value="ATPase_P-type"/>
    <property type="match status" value="1"/>
</dbReference>
<dbReference type="InterPro" id="IPR036412">
    <property type="entry name" value="HAD-like_sf"/>
</dbReference>
<comment type="caution">
    <text evidence="17">The sequence shown here is derived from an EMBL/GenBank/DDBJ whole genome shotgun (WGS) entry which is preliminary data.</text>
</comment>
<feature type="transmembrane region" description="Helical" evidence="14">
    <location>
        <begin position="694"/>
        <end position="717"/>
    </location>
</feature>
<feature type="domain" description="HMA" evidence="16">
    <location>
        <begin position="6"/>
        <end position="71"/>
    </location>
</feature>
<evidence type="ECO:0000256" key="4">
    <source>
        <dbReference type="ARBA" id="ARBA00022553"/>
    </source>
</evidence>
<evidence type="ECO:0000256" key="6">
    <source>
        <dbReference type="ARBA" id="ARBA00022723"/>
    </source>
</evidence>
<name>A0A1A5JKG7_RHILI</name>
<dbReference type="InterPro" id="IPR023299">
    <property type="entry name" value="ATPase_P-typ_cyto_dom_N"/>
</dbReference>
<keyword evidence="4" id="KW-0597">Phosphoprotein</keyword>
<dbReference type="PANTHER" id="PTHR48085:SF5">
    <property type="entry name" value="CADMIUM_ZINC-TRANSPORTING ATPASE HMA4-RELATED"/>
    <property type="match status" value="1"/>
</dbReference>
<dbReference type="Gene3D" id="3.40.1110.10">
    <property type="entry name" value="Calcium-transporting ATPase, cytoplasmic domain N"/>
    <property type="match status" value="1"/>
</dbReference>
<evidence type="ECO:0000256" key="12">
    <source>
        <dbReference type="ARBA" id="ARBA00039097"/>
    </source>
</evidence>